<evidence type="ECO:0000256" key="1">
    <source>
        <dbReference type="SAM" id="SignalP"/>
    </source>
</evidence>
<reference evidence="2" key="2">
    <citation type="journal article" date="2012" name="PLoS ONE">
        <title>A Deeply Branching Thermophilic Bacterium with an Ancient Acetyl-CoA Pathway Dominates a Subsurface Ecosystem.</title>
        <authorList>
            <person name="Takami H."/>
            <person name="Noguchi H."/>
            <person name="Takaki Y."/>
            <person name="Uchiyama I."/>
            <person name="Toyoda A."/>
            <person name="Nishi S."/>
            <person name="Chee G.-J."/>
            <person name="Arai W."/>
            <person name="Nunoura T."/>
            <person name="Itoh T."/>
            <person name="Hattori M."/>
            <person name="Takai K."/>
        </authorList>
    </citation>
    <scope>NUCLEOTIDE SEQUENCE</scope>
</reference>
<dbReference type="Gene3D" id="3.40.390.70">
    <property type="match status" value="1"/>
</dbReference>
<dbReference type="EMBL" id="AP011802">
    <property type="protein sequence ID" value="BAL59112.1"/>
    <property type="molecule type" value="Genomic_DNA"/>
</dbReference>
<organism evidence="2">
    <name type="scientific">Acetithermum autotrophicum</name>
    <dbReference type="NCBI Taxonomy" id="1446466"/>
    <lineage>
        <taxon>Bacteria</taxon>
        <taxon>Candidatus Bipolaricaulota</taxon>
        <taxon>Candidatus Acetithermum</taxon>
    </lineage>
</organism>
<keyword evidence="1" id="KW-0732">Signal</keyword>
<name>H5SSH6_ACEAU</name>
<feature type="signal peptide" evidence="1">
    <location>
        <begin position="1"/>
        <end position="23"/>
    </location>
</feature>
<dbReference type="SUPFAM" id="SSF55486">
    <property type="entry name" value="Metalloproteases ('zincins'), catalytic domain"/>
    <property type="match status" value="1"/>
</dbReference>
<gene>
    <name evidence="2" type="ORF">HGMM_OP3C267</name>
</gene>
<protein>
    <submittedName>
        <fullName evidence="2">Uncharacterized protein</fullName>
    </submittedName>
</protein>
<feature type="chain" id="PRO_5003597815" evidence="1">
    <location>
        <begin position="24"/>
        <end position="346"/>
    </location>
</feature>
<evidence type="ECO:0000313" key="2">
    <source>
        <dbReference type="EMBL" id="BAL59112.1"/>
    </source>
</evidence>
<dbReference type="AlphaFoldDB" id="H5SSH6"/>
<sequence length="346" mass="39703">MMRTRVLSGVVLLVCAVLLPAHATITARLSDLSLKPDEKIEYDFTPTTTGEIVLKVVLRTSPATVRVQLFLEDKTVIDQTGSATQTAKTEITEADLGRLWRLIVTNLGQDTVAGRFELTYPRRFCKEIATQYKVKVSYEIGTELEDLHCQQLYNTLRSLPSDHLKRLREIRAREPDLYLYGQYFPPSVIELPGLRAGRTFTLVAYHELGHLAHFTRSTSDQEDRWERLYNESGRDPDNFARDPIDRSLYAMTNQYEDFAVTYSAYIADSQVYISEAITRSQRNKPLLLQKFKLITEYFRHTVENQTKVYIYRVGTEAPIPTIYRASVPLTADGLPDFTAPIQWESF</sequence>
<reference evidence="2" key="1">
    <citation type="journal article" date="2005" name="Environ. Microbiol.">
        <title>Genetic and functional properties of uncultivated thermophilic crenarchaeotes from a subsurface gold mine as revealed by analysis of genome fragments.</title>
        <authorList>
            <person name="Nunoura T."/>
            <person name="Hirayama H."/>
            <person name="Takami H."/>
            <person name="Oida H."/>
            <person name="Nishi S."/>
            <person name="Shimamura S."/>
            <person name="Suzuki Y."/>
            <person name="Inagaki F."/>
            <person name="Takai K."/>
            <person name="Nealson K.H."/>
            <person name="Horikoshi K."/>
        </authorList>
    </citation>
    <scope>NUCLEOTIDE SEQUENCE</scope>
</reference>
<accession>H5SSH6</accession>
<proteinExistence type="predicted"/>